<gene>
    <name evidence="1" type="ORF">ARMOST_06959</name>
</gene>
<dbReference type="AlphaFoldDB" id="A0A284R4G9"/>
<evidence type="ECO:0000313" key="2">
    <source>
        <dbReference type="Proteomes" id="UP000219338"/>
    </source>
</evidence>
<proteinExistence type="predicted"/>
<sequence length="110" mass="12508">MKATNKENNDLSDNKVQIVKNRVIKTPAQKSMALVIQMEVKKEVKKETEGLNRWSDVDKDELFTYILGPESSSNRFKKFQVNLAAIYKEAKKALACGSWHNLAAMKGQFC</sequence>
<name>A0A284R4G9_ARMOS</name>
<dbReference type="EMBL" id="FUEG01000004">
    <property type="protein sequence ID" value="SJL03602.1"/>
    <property type="molecule type" value="Genomic_DNA"/>
</dbReference>
<evidence type="ECO:0000313" key="1">
    <source>
        <dbReference type="EMBL" id="SJL03602.1"/>
    </source>
</evidence>
<dbReference type="Proteomes" id="UP000219338">
    <property type="component" value="Unassembled WGS sequence"/>
</dbReference>
<keyword evidence="2" id="KW-1185">Reference proteome</keyword>
<reference evidence="2" key="1">
    <citation type="journal article" date="2017" name="Nat. Ecol. Evol.">
        <title>Genome expansion and lineage-specific genetic innovations in the forest pathogenic fungi Armillaria.</title>
        <authorList>
            <person name="Sipos G."/>
            <person name="Prasanna A.N."/>
            <person name="Walter M.C."/>
            <person name="O'Connor E."/>
            <person name="Balint B."/>
            <person name="Krizsan K."/>
            <person name="Kiss B."/>
            <person name="Hess J."/>
            <person name="Varga T."/>
            <person name="Slot J."/>
            <person name="Riley R."/>
            <person name="Boka B."/>
            <person name="Rigling D."/>
            <person name="Barry K."/>
            <person name="Lee J."/>
            <person name="Mihaltcheva S."/>
            <person name="LaButti K."/>
            <person name="Lipzen A."/>
            <person name="Waldron R."/>
            <person name="Moloney N.M."/>
            <person name="Sperisen C."/>
            <person name="Kredics L."/>
            <person name="Vagvoelgyi C."/>
            <person name="Patrignani A."/>
            <person name="Fitzpatrick D."/>
            <person name="Nagy I."/>
            <person name="Doyle S."/>
            <person name="Anderson J.B."/>
            <person name="Grigoriev I.V."/>
            <person name="Gueldener U."/>
            <person name="Muensterkoetter M."/>
            <person name="Nagy L.G."/>
        </authorList>
    </citation>
    <scope>NUCLEOTIDE SEQUENCE [LARGE SCALE GENOMIC DNA]</scope>
    <source>
        <strain evidence="2">C18/9</strain>
    </source>
</reference>
<accession>A0A284R4G9</accession>
<protein>
    <submittedName>
        <fullName evidence="1">Uncharacterized protein</fullName>
    </submittedName>
</protein>
<organism evidence="1 2">
    <name type="scientific">Armillaria ostoyae</name>
    <name type="common">Armillaria root rot fungus</name>
    <dbReference type="NCBI Taxonomy" id="47428"/>
    <lineage>
        <taxon>Eukaryota</taxon>
        <taxon>Fungi</taxon>
        <taxon>Dikarya</taxon>
        <taxon>Basidiomycota</taxon>
        <taxon>Agaricomycotina</taxon>
        <taxon>Agaricomycetes</taxon>
        <taxon>Agaricomycetidae</taxon>
        <taxon>Agaricales</taxon>
        <taxon>Marasmiineae</taxon>
        <taxon>Physalacriaceae</taxon>
        <taxon>Armillaria</taxon>
    </lineage>
</organism>